<protein>
    <submittedName>
        <fullName evidence="2">SMI1/KNR4 family protein</fullName>
    </submittedName>
</protein>
<dbReference type="InterPro" id="IPR037883">
    <property type="entry name" value="Knr4/Smi1-like_sf"/>
</dbReference>
<dbReference type="EMBL" id="JBHTNU010000001">
    <property type="protein sequence ID" value="MFD1425601.1"/>
    <property type="molecule type" value="Genomic_DNA"/>
</dbReference>
<name>A0ABW4C609_9BACL</name>
<dbReference type="InterPro" id="IPR018958">
    <property type="entry name" value="Knr4/Smi1-like_dom"/>
</dbReference>
<sequence length="147" mass="16294">MKKEIFEAIEEERDMCPEAFGGPATEAEVIEAEKCLGVKLPPDYKEFLYKYGSGGVGKVIVLGLREAEFVATPSFVEQSLEFRKQLPVEYSKMVVIGVDGAGNPVGFNPSDSTIFVFDFDFGGYHALASSFEEYLDKAINQQLDVQF</sequence>
<proteinExistence type="predicted"/>
<dbReference type="Pfam" id="PF09346">
    <property type="entry name" value="SMI1_KNR4"/>
    <property type="match status" value="1"/>
</dbReference>
<evidence type="ECO:0000313" key="3">
    <source>
        <dbReference type="Proteomes" id="UP001597282"/>
    </source>
</evidence>
<evidence type="ECO:0000313" key="2">
    <source>
        <dbReference type="EMBL" id="MFD1425601.1"/>
    </source>
</evidence>
<organism evidence="2 3">
    <name type="scientific">Kroppenstedtia sanguinis</name>
    <dbReference type="NCBI Taxonomy" id="1380684"/>
    <lineage>
        <taxon>Bacteria</taxon>
        <taxon>Bacillati</taxon>
        <taxon>Bacillota</taxon>
        <taxon>Bacilli</taxon>
        <taxon>Bacillales</taxon>
        <taxon>Thermoactinomycetaceae</taxon>
        <taxon>Kroppenstedtia</taxon>
    </lineage>
</organism>
<dbReference type="Gene3D" id="3.40.1580.10">
    <property type="entry name" value="SMI1/KNR4-like"/>
    <property type="match status" value="1"/>
</dbReference>
<dbReference type="SUPFAM" id="SSF160631">
    <property type="entry name" value="SMI1/KNR4-like"/>
    <property type="match status" value="1"/>
</dbReference>
<dbReference type="RefSeq" id="WP_380162477.1">
    <property type="nucleotide sequence ID" value="NZ_JBHTNU010000001.1"/>
</dbReference>
<reference evidence="3" key="1">
    <citation type="journal article" date="2019" name="Int. J. Syst. Evol. Microbiol.">
        <title>The Global Catalogue of Microorganisms (GCM) 10K type strain sequencing project: providing services to taxonomists for standard genome sequencing and annotation.</title>
        <authorList>
            <consortium name="The Broad Institute Genomics Platform"/>
            <consortium name="The Broad Institute Genome Sequencing Center for Infectious Disease"/>
            <person name="Wu L."/>
            <person name="Ma J."/>
        </authorList>
    </citation>
    <scope>NUCLEOTIDE SEQUENCE [LARGE SCALE GENOMIC DNA]</scope>
    <source>
        <strain evidence="3">S1</strain>
    </source>
</reference>
<dbReference type="SMART" id="SM00860">
    <property type="entry name" value="SMI1_KNR4"/>
    <property type="match status" value="1"/>
</dbReference>
<comment type="caution">
    <text evidence="2">The sequence shown here is derived from an EMBL/GenBank/DDBJ whole genome shotgun (WGS) entry which is preliminary data.</text>
</comment>
<keyword evidence="3" id="KW-1185">Reference proteome</keyword>
<feature type="domain" description="Knr4/Smi1-like" evidence="1">
    <location>
        <begin position="23"/>
        <end position="137"/>
    </location>
</feature>
<evidence type="ECO:0000259" key="1">
    <source>
        <dbReference type="SMART" id="SM00860"/>
    </source>
</evidence>
<gene>
    <name evidence="2" type="ORF">ACFQ4Y_01460</name>
</gene>
<dbReference type="Proteomes" id="UP001597282">
    <property type="component" value="Unassembled WGS sequence"/>
</dbReference>
<accession>A0ABW4C609</accession>